<dbReference type="Pfam" id="PF01510">
    <property type="entry name" value="Amidase_2"/>
    <property type="match status" value="1"/>
</dbReference>
<dbReference type="InterPro" id="IPR015510">
    <property type="entry name" value="PGRP"/>
</dbReference>
<dbReference type="InterPro" id="IPR036505">
    <property type="entry name" value="Amidase/PGRP_sf"/>
</dbReference>
<dbReference type="GO" id="GO:0045087">
    <property type="term" value="P:innate immune response"/>
    <property type="evidence" value="ECO:0007669"/>
    <property type="project" value="UniProtKB-KW"/>
</dbReference>
<evidence type="ECO:0000256" key="3">
    <source>
        <dbReference type="ARBA" id="ARBA00022729"/>
    </source>
</evidence>
<dbReference type="GO" id="GO:0042834">
    <property type="term" value="F:peptidoglycan binding"/>
    <property type="evidence" value="ECO:0007669"/>
    <property type="project" value="InterPro"/>
</dbReference>
<keyword evidence="5" id="KW-1015">Disulfide bond</keyword>
<dbReference type="PANTHER" id="PTHR11022:SF41">
    <property type="entry name" value="PEPTIDOGLYCAN-RECOGNITION PROTEIN LC-RELATED"/>
    <property type="match status" value="1"/>
</dbReference>
<organism evidence="10 11">
    <name type="scientific">Ceratosolen solmsi marchali</name>
    <dbReference type="NCBI Taxonomy" id="326594"/>
    <lineage>
        <taxon>Eukaryota</taxon>
        <taxon>Metazoa</taxon>
        <taxon>Ecdysozoa</taxon>
        <taxon>Arthropoda</taxon>
        <taxon>Hexapoda</taxon>
        <taxon>Insecta</taxon>
        <taxon>Pterygota</taxon>
        <taxon>Neoptera</taxon>
        <taxon>Endopterygota</taxon>
        <taxon>Hymenoptera</taxon>
        <taxon>Apocrita</taxon>
        <taxon>Proctotrupomorpha</taxon>
        <taxon>Chalcidoidea</taxon>
        <taxon>Agaonidae</taxon>
        <taxon>Agaoninae</taxon>
        <taxon>Ceratosolen</taxon>
    </lineage>
</organism>
<accession>A0AAJ6YFP4</accession>
<dbReference type="SMART" id="SM00701">
    <property type="entry name" value="PGRP"/>
    <property type="match status" value="1"/>
</dbReference>
<dbReference type="KEGG" id="csol:105361646"/>
<dbReference type="GeneID" id="105361646"/>
<dbReference type="InterPro" id="IPR006619">
    <property type="entry name" value="PGRP_domain_met/bac"/>
</dbReference>
<comment type="similarity">
    <text evidence="1 6">Belongs to the N-acetylmuramoyl-L-alanine amidase 2 family.</text>
</comment>
<dbReference type="SUPFAM" id="SSF55846">
    <property type="entry name" value="N-acetylmuramoyl-L-alanine amidase-like"/>
    <property type="match status" value="1"/>
</dbReference>
<dbReference type="Gene3D" id="3.40.80.10">
    <property type="entry name" value="Peptidoglycan recognition protein-like"/>
    <property type="match status" value="1"/>
</dbReference>
<dbReference type="RefSeq" id="XP_011497199.1">
    <property type="nucleotide sequence ID" value="XM_011498897.1"/>
</dbReference>
<evidence type="ECO:0000313" key="10">
    <source>
        <dbReference type="Proteomes" id="UP000695007"/>
    </source>
</evidence>
<feature type="domain" description="N-acetylmuramoyl-L-alanine amidase" evidence="8">
    <location>
        <begin position="34"/>
        <end position="172"/>
    </location>
</feature>
<evidence type="ECO:0000256" key="2">
    <source>
        <dbReference type="ARBA" id="ARBA00022588"/>
    </source>
</evidence>
<evidence type="ECO:0000259" key="8">
    <source>
        <dbReference type="SMART" id="SM00644"/>
    </source>
</evidence>
<feature type="disulfide bond" evidence="7">
    <location>
        <begin position="60"/>
        <end position="66"/>
    </location>
</feature>
<evidence type="ECO:0000256" key="5">
    <source>
        <dbReference type="ARBA" id="ARBA00023157"/>
    </source>
</evidence>
<dbReference type="PIRSF" id="PIRSF037945">
    <property type="entry name" value="PGRPs"/>
    <property type="match status" value="1"/>
</dbReference>
<dbReference type="PANTHER" id="PTHR11022">
    <property type="entry name" value="PEPTIDOGLYCAN RECOGNITION PROTEIN"/>
    <property type="match status" value="1"/>
</dbReference>
<keyword evidence="2 6" id="KW-0399">Innate immunity</keyword>
<evidence type="ECO:0000259" key="9">
    <source>
        <dbReference type="SMART" id="SM00701"/>
    </source>
</evidence>
<dbReference type="SMART" id="SM00644">
    <property type="entry name" value="Ami_2"/>
    <property type="match status" value="1"/>
</dbReference>
<dbReference type="InterPro" id="IPR002502">
    <property type="entry name" value="Amidase_domain"/>
</dbReference>
<keyword evidence="4 6" id="KW-0391">Immunity</keyword>
<evidence type="ECO:0000256" key="7">
    <source>
        <dbReference type="PIRSR" id="PIRSR037945-1"/>
    </source>
</evidence>
<evidence type="ECO:0000256" key="4">
    <source>
        <dbReference type="ARBA" id="ARBA00022859"/>
    </source>
</evidence>
<proteinExistence type="inferred from homology"/>
<dbReference type="GO" id="GO:0009253">
    <property type="term" value="P:peptidoglycan catabolic process"/>
    <property type="evidence" value="ECO:0007669"/>
    <property type="project" value="InterPro"/>
</dbReference>
<evidence type="ECO:0000256" key="1">
    <source>
        <dbReference type="ARBA" id="ARBA00007553"/>
    </source>
</evidence>
<evidence type="ECO:0000313" key="11">
    <source>
        <dbReference type="RefSeq" id="XP_011497199.1"/>
    </source>
</evidence>
<dbReference type="InterPro" id="IPR017331">
    <property type="entry name" value="Peptidoglycan_recognition"/>
</dbReference>
<reference evidence="11" key="1">
    <citation type="submission" date="2025-08" db="UniProtKB">
        <authorList>
            <consortium name="RefSeq"/>
        </authorList>
    </citation>
    <scope>IDENTIFICATION</scope>
</reference>
<evidence type="ECO:0000256" key="6">
    <source>
        <dbReference type="PIRNR" id="PIRNR037945"/>
    </source>
</evidence>
<keyword evidence="10" id="KW-1185">Reference proteome</keyword>
<gene>
    <name evidence="11" type="primary">LOC105361646</name>
</gene>
<dbReference type="GO" id="GO:0008270">
    <property type="term" value="F:zinc ion binding"/>
    <property type="evidence" value="ECO:0007669"/>
    <property type="project" value="InterPro"/>
</dbReference>
<dbReference type="Proteomes" id="UP000695007">
    <property type="component" value="Unplaced"/>
</dbReference>
<dbReference type="AlphaFoldDB" id="A0AAJ6YFP4"/>
<protein>
    <recommendedName>
        <fullName evidence="6">Peptidoglycan-recognition protein</fullName>
    </recommendedName>
</protein>
<keyword evidence="3" id="KW-0732">Signal</keyword>
<name>A0AAJ6YFP4_9HYME</name>
<dbReference type="GO" id="GO:0008745">
    <property type="term" value="F:N-acetylmuramoyl-L-alanine amidase activity"/>
    <property type="evidence" value="ECO:0007669"/>
    <property type="project" value="InterPro"/>
</dbReference>
<sequence length="192" mass="22115">MNYLSWKRKICKQAQFKEDEKISFIRRSEWGATKQRDDVNPLKIKPPTHVIIHHSATDTCTTRAVCQAKIRAFQKYHMNDKKWKDIGYNFIIGEDGNIYEGRGWGKNGAHTIDYNNRSIGICIIGTYQNRIPNIVAIKAIKNLISYGVTTGNISNNYILIGHRQADSTSCPGEKLYQFIQTLPHWMNDLNKI</sequence>
<dbReference type="CDD" id="cd06583">
    <property type="entry name" value="PGRP"/>
    <property type="match status" value="1"/>
</dbReference>
<feature type="domain" description="Peptidoglycan recognition protein family" evidence="9">
    <location>
        <begin position="22"/>
        <end position="166"/>
    </location>
</feature>
<dbReference type="FunFam" id="3.40.80.10:FF:000001">
    <property type="entry name" value="Peptidoglycan recognition protein 1"/>
    <property type="match status" value="1"/>
</dbReference>